<dbReference type="GO" id="GO:0006999">
    <property type="term" value="P:nuclear pore organization"/>
    <property type="evidence" value="ECO:0007669"/>
    <property type="project" value="TreeGrafter"/>
</dbReference>
<dbReference type="AlphaFoldDB" id="A0AAE1ML18"/>
<comment type="caution">
    <text evidence="12">The sequence shown here is derived from an EMBL/GenBank/DDBJ whole genome shotgun (WGS) entry which is preliminary data.</text>
</comment>
<keyword evidence="3 9" id="KW-0813">Transport</keyword>
<evidence type="ECO:0000313" key="12">
    <source>
        <dbReference type="EMBL" id="KAK4269334.1"/>
    </source>
</evidence>
<dbReference type="InterPro" id="IPR017389">
    <property type="entry name" value="Nucleoporin_NUP53"/>
</dbReference>
<evidence type="ECO:0000256" key="9">
    <source>
        <dbReference type="PIRNR" id="PIRNR038119"/>
    </source>
</evidence>
<gene>
    <name evidence="12" type="ORF">QN277_022504</name>
</gene>
<dbReference type="SUPFAM" id="SSF54928">
    <property type="entry name" value="RNA-binding domain, RBD"/>
    <property type="match status" value="1"/>
</dbReference>
<evidence type="ECO:0000256" key="3">
    <source>
        <dbReference type="ARBA" id="ARBA00022448"/>
    </source>
</evidence>
<proteinExistence type="inferred from homology"/>
<dbReference type="PROSITE" id="PS51472">
    <property type="entry name" value="RRM_NUP35"/>
    <property type="match status" value="1"/>
</dbReference>
<evidence type="ECO:0000256" key="5">
    <source>
        <dbReference type="ARBA" id="ARBA00022927"/>
    </source>
</evidence>
<evidence type="ECO:0000256" key="1">
    <source>
        <dbReference type="ARBA" id="ARBA00004567"/>
    </source>
</evidence>
<keyword evidence="5 9" id="KW-0653">Protein transport</keyword>
<dbReference type="CDD" id="cd12441">
    <property type="entry name" value="RRM_Nup53_like"/>
    <property type="match status" value="1"/>
</dbReference>
<dbReference type="GO" id="GO:0017056">
    <property type="term" value="F:structural constituent of nuclear pore"/>
    <property type="evidence" value="ECO:0007669"/>
    <property type="project" value="InterPro"/>
</dbReference>
<keyword evidence="6 9" id="KW-0811">Translocation</keyword>
<feature type="domain" description="RRM Nup35-type" evidence="11">
    <location>
        <begin position="183"/>
        <end position="264"/>
    </location>
</feature>
<protein>
    <recommendedName>
        <fullName evidence="9">Nuclear pore complex protein NUP35</fullName>
    </recommendedName>
    <alternativeName>
        <fullName evidence="9">Nucleoporin 35</fullName>
    </alternativeName>
</protein>
<dbReference type="FunFam" id="3.30.70.330:FF:000095">
    <property type="entry name" value="Putative Nucleoporin NUP53"/>
    <property type="match status" value="1"/>
</dbReference>
<dbReference type="GO" id="GO:0044615">
    <property type="term" value="C:nuclear pore nuclear basket"/>
    <property type="evidence" value="ECO:0007669"/>
    <property type="project" value="TreeGrafter"/>
</dbReference>
<dbReference type="GO" id="GO:0044613">
    <property type="term" value="C:nuclear pore central transport channel"/>
    <property type="evidence" value="ECO:0007669"/>
    <property type="project" value="TreeGrafter"/>
</dbReference>
<evidence type="ECO:0000256" key="10">
    <source>
        <dbReference type="SAM" id="MobiDB-lite"/>
    </source>
</evidence>
<dbReference type="Pfam" id="PF05172">
    <property type="entry name" value="RRM_Nup35"/>
    <property type="match status" value="1"/>
</dbReference>
<sequence length="327" mass="35231">MSTVVQRTPRSGRQSLFFQDLASPVSARRGKFSSPGQAAGASSLWRESISVSDLPPPPIYTLEDRSDISPESGIPDYQISPETKSDPRSPIQTVNREFSSPAKSKSEASTSYASKVVQQNQQSSPGLSWWSHTSAKSGGGQDEMGRGSPVEGVVQSGGLDTVPPSREVAGAEVQRNSLPAGNYNGEEWITVYGFSPEDTNLVIREFEKCGRILKHVPGPRDSNWIHILYQNRSDAQKALTKNGMQINGALIVGVKSLDPLQRQALNERLANQGFMPLPPPSARTTEGNKFGSPSYLQNGNTSARQTGAIASPAKSVVSKIMDLMFGV</sequence>
<dbReference type="EMBL" id="JAWXYG010000006">
    <property type="protein sequence ID" value="KAK4269334.1"/>
    <property type="molecule type" value="Genomic_DNA"/>
</dbReference>
<dbReference type="PIRSF" id="PIRSF038119">
    <property type="entry name" value="Nucleoporin_NUP53"/>
    <property type="match status" value="1"/>
</dbReference>
<reference evidence="12" key="1">
    <citation type="submission" date="2023-10" db="EMBL/GenBank/DDBJ databases">
        <title>Chromosome-level genome of the transformable northern wattle, Acacia crassicarpa.</title>
        <authorList>
            <person name="Massaro I."/>
            <person name="Sinha N.R."/>
            <person name="Poethig S."/>
            <person name="Leichty A.R."/>
        </authorList>
    </citation>
    <scope>NUCLEOTIDE SEQUENCE</scope>
    <source>
        <strain evidence="12">Acra3RX</strain>
        <tissue evidence="12">Leaf</tissue>
    </source>
</reference>
<evidence type="ECO:0000313" key="13">
    <source>
        <dbReference type="Proteomes" id="UP001293593"/>
    </source>
</evidence>
<organism evidence="12 13">
    <name type="scientific">Acacia crassicarpa</name>
    <name type="common">northern wattle</name>
    <dbReference type="NCBI Taxonomy" id="499986"/>
    <lineage>
        <taxon>Eukaryota</taxon>
        <taxon>Viridiplantae</taxon>
        <taxon>Streptophyta</taxon>
        <taxon>Embryophyta</taxon>
        <taxon>Tracheophyta</taxon>
        <taxon>Spermatophyta</taxon>
        <taxon>Magnoliopsida</taxon>
        <taxon>eudicotyledons</taxon>
        <taxon>Gunneridae</taxon>
        <taxon>Pentapetalae</taxon>
        <taxon>rosids</taxon>
        <taxon>fabids</taxon>
        <taxon>Fabales</taxon>
        <taxon>Fabaceae</taxon>
        <taxon>Caesalpinioideae</taxon>
        <taxon>mimosoid clade</taxon>
        <taxon>Acacieae</taxon>
        <taxon>Acacia</taxon>
    </lineage>
</organism>
<evidence type="ECO:0000259" key="11">
    <source>
        <dbReference type="PROSITE" id="PS51472"/>
    </source>
</evidence>
<comment type="similarity">
    <text evidence="2 9">Belongs to the Nup35 family.</text>
</comment>
<keyword evidence="13" id="KW-1185">Reference proteome</keyword>
<name>A0AAE1ML18_9FABA</name>
<keyword evidence="8 9" id="KW-0539">Nucleus</keyword>
<dbReference type="GO" id="GO:0005543">
    <property type="term" value="F:phospholipid binding"/>
    <property type="evidence" value="ECO:0007669"/>
    <property type="project" value="TreeGrafter"/>
</dbReference>
<feature type="compositionally biased region" description="Polar residues" evidence="10">
    <location>
        <begin position="90"/>
        <end position="136"/>
    </location>
</feature>
<dbReference type="InterPro" id="IPR012677">
    <property type="entry name" value="Nucleotide-bd_a/b_plait_sf"/>
</dbReference>
<feature type="region of interest" description="Disordered" evidence="10">
    <location>
        <begin position="25"/>
        <end position="162"/>
    </location>
</feature>
<keyword evidence="7 9" id="KW-0906">Nuclear pore complex</keyword>
<dbReference type="PANTHER" id="PTHR21527:SF6">
    <property type="entry name" value="NUCLEOPORIN NUP35"/>
    <property type="match status" value="1"/>
</dbReference>
<evidence type="ECO:0000256" key="6">
    <source>
        <dbReference type="ARBA" id="ARBA00023010"/>
    </source>
</evidence>
<dbReference type="InterPro" id="IPR007846">
    <property type="entry name" value="RRM_NUP35_dom"/>
</dbReference>
<dbReference type="Proteomes" id="UP001293593">
    <property type="component" value="Unassembled WGS sequence"/>
</dbReference>
<evidence type="ECO:0000256" key="8">
    <source>
        <dbReference type="ARBA" id="ARBA00023242"/>
    </source>
</evidence>
<dbReference type="GO" id="GO:0006607">
    <property type="term" value="P:NLS-bearing protein import into nucleus"/>
    <property type="evidence" value="ECO:0007669"/>
    <property type="project" value="TreeGrafter"/>
</dbReference>
<evidence type="ECO:0000256" key="4">
    <source>
        <dbReference type="ARBA" id="ARBA00022816"/>
    </source>
</evidence>
<dbReference type="InterPro" id="IPR035979">
    <property type="entry name" value="RBD_domain_sf"/>
</dbReference>
<keyword evidence="4 9" id="KW-0509">mRNA transport</keyword>
<comment type="subcellular location">
    <subcellularLocation>
        <location evidence="1 9">Nucleus</location>
        <location evidence="1 9">Nuclear pore complex</location>
    </subcellularLocation>
</comment>
<dbReference type="PANTHER" id="PTHR21527">
    <property type="entry name" value="NUCLEOPORIN NUP35"/>
    <property type="match status" value="1"/>
</dbReference>
<evidence type="ECO:0000256" key="7">
    <source>
        <dbReference type="ARBA" id="ARBA00023132"/>
    </source>
</evidence>
<dbReference type="GO" id="GO:0003676">
    <property type="term" value="F:nucleic acid binding"/>
    <property type="evidence" value="ECO:0007669"/>
    <property type="project" value="InterPro"/>
</dbReference>
<accession>A0AAE1ML18</accession>
<dbReference type="GO" id="GO:0051028">
    <property type="term" value="P:mRNA transport"/>
    <property type="evidence" value="ECO:0007669"/>
    <property type="project" value="UniProtKB-UniRule"/>
</dbReference>
<dbReference type="GO" id="GO:0031965">
    <property type="term" value="C:nuclear membrane"/>
    <property type="evidence" value="ECO:0007669"/>
    <property type="project" value="InterPro"/>
</dbReference>
<dbReference type="Gene3D" id="3.30.70.330">
    <property type="match status" value="1"/>
</dbReference>
<evidence type="ECO:0000256" key="2">
    <source>
        <dbReference type="ARBA" id="ARBA00009454"/>
    </source>
</evidence>